<keyword evidence="2" id="KW-0732">Signal</keyword>
<reference evidence="5" key="2">
    <citation type="submission" date="2025-09" db="UniProtKB">
        <authorList>
            <consortium name="Ensembl"/>
        </authorList>
    </citation>
    <scope>IDENTIFICATION</scope>
</reference>
<proteinExistence type="inferred from homology"/>
<evidence type="ECO:0000256" key="2">
    <source>
        <dbReference type="SAM" id="SignalP"/>
    </source>
</evidence>
<dbReference type="PIRSF" id="PIRSF016521">
    <property type="entry name" value="Acyl-CoA_hydro"/>
    <property type="match status" value="1"/>
</dbReference>
<feature type="chain" id="PRO_5018683816" evidence="2">
    <location>
        <begin position="23"/>
        <end position="400"/>
    </location>
</feature>
<dbReference type="SUPFAM" id="SSF53474">
    <property type="entry name" value="alpha/beta-Hydrolases"/>
    <property type="match status" value="1"/>
</dbReference>
<reference evidence="5" key="1">
    <citation type="submission" date="2025-08" db="UniProtKB">
        <authorList>
            <consortium name="Ensembl"/>
        </authorList>
    </citation>
    <scope>IDENTIFICATION</scope>
</reference>
<evidence type="ECO:0000256" key="1">
    <source>
        <dbReference type="ARBA" id="ARBA00006538"/>
    </source>
</evidence>
<dbReference type="Gene3D" id="3.40.50.1820">
    <property type="entry name" value="alpha/beta hydrolase"/>
    <property type="match status" value="2"/>
</dbReference>
<keyword evidence="6" id="KW-1185">Reference proteome</keyword>
<dbReference type="GO" id="GO:0006637">
    <property type="term" value="P:acyl-CoA metabolic process"/>
    <property type="evidence" value="ECO:0007669"/>
    <property type="project" value="InterPro"/>
</dbReference>
<organism evidence="5 6">
    <name type="scientific">Monopterus albus</name>
    <name type="common">Swamp eel</name>
    <dbReference type="NCBI Taxonomy" id="43700"/>
    <lineage>
        <taxon>Eukaryota</taxon>
        <taxon>Metazoa</taxon>
        <taxon>Chordata</taxon>
        <taxon>Craniata</taxon>
        <taxon>Vertebrata</taxon>
        <taxon>Euteleostomi</taxon>
        <taxon>Actinopterygii</taxon>
        <taxon>Neopterygii</taxon>
        <taxon>Teleostei</taxon>
        <taxon>Neoteleostei</taxon>
        <taxon>Acanthomorphata</taxon>
        <taxon>Anabantaria</taxon>
        <taxon>Synbranchiformes</taxon>
        <taxon>Synbranchidae</taxon>
        <taxon>Monopterus</taxon>
    </lineage>
</organism>
<protein>
    <submittedName>
        <fullName evidence="5">Uncharacterized protein</fullName>
    </submittedName>
</protein>
<dbReference type="InterPro" id="IPR014940">
    <property type="entry name" value="BAAT_C"/>
</dbReference>
<evidence type="ECO:0000313" key="6">
    <source>
        <dbReference type="Proteomes" id="UP000261600"/>
    </source>
</evidence>
<dbReference type="Gene3D" id="2.60.40.2240">
    <property type="entry name" value="Acyl-CoA thioester hydrolase/BAAT N-terminal domain"/>
    <property type="match status" value="1"/>
</dbReference>
<dbReference type="Pfam" id="PF08840">
    <property type="entry name" value="BAAT_C"/>
    <property type="match status" value="2"/>
</dbReference>
<dbReference type="STRING" id="43700.ENSMALP00000027169"/>
<dbReference type="Proteomes" id="UP000261600">
    <property type="component" value="Unplaced"/>
</dbReference>
<feature type="domain" description="BAAT/Acyl-CoA thioester hydrolase C-terminal" evidence="4">
    <location>
        <begin position="237"/>
        <end position="277"/>
    </location>
</feature>
<dbReference type="AlphaFoldDB" id="A0A3Q3K1A9"/>
<dbReference type="InterPro" id="IPR029058">
    <property type="entry name" value="AB_hydrolase_fold"/>
</dbReference>
<dbReference type="Ensembl" id="ENSMALT00000027671.1">
    <property type="protein sequence ID" value="ENSMALP00000027169.1"/>
    <property type="gene ID" value="ENSMALG00000018730.1"/>
</dbReference>
<dbReference type="InterPro" id="IPR016662">
    <property type="entry name" value="Acyl-CoA_thioEstase_long-chain"/>
</dbReference>
<dbReference type="PANTHER" id="PTHR10824">
    <property type="entry name" value="ACYL-COENZYME A THIOESTERASE-RELATED"/>
    <property type="match status" value="1"/>
</dbReference>
<comment type="similarity">
    <text evidence="1">Belongs to the C/M/P thioester hydrolase family.</text>
</comment>
<feature type="domain" description="BAAT/Acyl-CoA thioester hydrolase C-terminal" evidence="4">
    <location>
        <begin position="315"/>
        <end position="398"/>
    </location>
</feature>
<dbReference type="InterPro" id="IPR042490">
    <property type="entry name" value="Thio_Ohase/BAAT_N"/>
</dbReference>
<sequence length="400" mass="43816">YPCTAFLAGMIILSFPVLTVAGSQSSYRPSPLLTAAPVRALIDERISIKGTFLPPHCPITLCAQMHSEDGDLWEAFAHYNTNSDVTRDHSVGGSYLGCEPMGLFWGMQGDPGNKGPLRLRKINVLTPYTVQISLLEGHISPSEAQGTELATVITERWYIAPGVRRIDIRQNGVVGTLFLPPGPGPFPGMLDLWGMGGGLMEYRAALIASRGYASLALAFLGHKDLPGPRNTLNVGDSYFKAAFHLLQNHHQVCADRVGIIGISYGSYLALRIATQMGVKVRQGGLSLSSISKSTLWSIHNSLLIFPLSFFLSFLFSSQIEETLKAAGKSELFTRLSYPGAGHLIEPPYAPNARLSLWLLYLLSLHFNLFTLWGGQPTPHAAAQEDAWEKMLDFMESNLRR</sequence>
<dbReference type="Pfam" id="PF04775">
    <property type="entry name" value="Bile_Hydr_Trans"/>
    <property type="match status" value="1"/>
</dbReference>
<evidence type="ECO:0000313" key="5">
    <source>
        <dbReference type="Ensembl" id="ENSMALP00000027169.1"/>
    </source>
</evidence>
<feature type="signal peptide" evidence="2">
    <location>
        <begin position="1"/>
        <end position="22"/>
    </location>
</feature>
<dbReference type="PANTHER" id="PTHR10824:SF36">
    <property type="entry name" value="ACYL-COA THIOESTERASE 17-RELATED"/>
    <property type="match status" value="1"/>
</dbReference>
<dbReference type="GO" id="GO:0006631">
    <property type="term" value="P:fatty acid metabolic process"/>
    <property type="evidence" value="ECO:0007669"/>
    <property type="project" value="TreeGrafter"/>
</dbReference>
<dbReference type="InterPro" id="IPR006862">
    <property type="entry name" value="Thio_Ohase/aa_AcTrfase"/>
</dbReference>
<evidence type="ECO:0000259" key="3">
    <source>
        <dbReference type="Pfam" id="PF04775"/>
    </source>
</evidence>
<evidence type="ECO:0000259" key="4">
    <source>
        <dbReference type="Pfam" id="PF08840"/>
    </source>
</evidence>
<accession>A0A3Q3K1A9</accession>
<dbReference type="GO" id="GO:0047617">
    <property type="term" value="F:fatty acyl-CoA hydrolase activity"/>
    <property type="evidence" value="ECO:0007669"/>
    <property type="project" value="TreeGrafter"/>
</dbReference>
<feature type="domain" description="Acyl-CoA thioester hydrolase/bile acid-CoA amino acid N-acetyltransferase" evidence="3">
    <location>
        <begin position="43"/>
        <end position="170"/>
    </location>
</feature>
<name>A0A3Q3K1A9_MONAL</name>